<name>F2GAL6_ALTMD</name>
<evidence type="ECO:0000313" key="3">
    <source>
        <dbReference type="Proteomes" id="UP000001870"/>
    </source>
</evidence>
<sequence>MTTRDAAPLFITWGIGVCVITAYILVHHLTTWASIGKRRAVHTNAYYSSKATTPMLFGFIAPN</sequence>
<dbReference type="Proteomes" id="UP000001870">
    <property type="component" value="Chromosome"/>
</dbReference>
<keyword evidence="1" id="KW-0472">Membrane</keyword>
<protein>
    <submittedName>
        <fullName evidence="2">Uncharacterized protein</fullName>
    </submittedName>
</protein>
<keyword evidence="3" id="KW-1185">Reference proteome</keyword>
<dbReference type="EMBL" id="CP001103">
    <property type="protein sequence ID" value="AEA98950.1"/>
    <property type="molecule type" value="Genomic_DNA"/>
</dbReference>
<keyword evidence="1" id="KW-1133">Transmembrane helix</keyword>
<gene>
    <name evidence="2" type="ordered locus">MADE_1014080</name>
</gene>
<reference evidence="2 3" key="1">
    <citation type="journal article" date="2008" name="ISME J.">
        <title>Comparative genomics of two ecotypes of the marine planktonic copiotroph Alteromonas macleodii suggests alternative lifestyles associated with different kinds of particulate organic matter.</title>
        <authorList>
            <person name="Ivars-Martinez E."/>
            <person name="Martin-Cuadrado A.B."/>
            <person name="D'Auria G."/>
            <person name="Mira A."/>
            <person name="Ferriera S."/>
            <person name="Johnson J."/>
            <person name="Friedman R."/>
            <person name="Rodriguez-Valera F."/>
        </authorList>
    </citation>
    <scope>NUCLEOTIDE SEQUENCE [LARGE SCALE GENOMIC DNA]</scope>
    <source>
        <strain evidence="3">DSM 17117 / CIP 110805 / LMG 28347 / Deep ecotype</strain>
    </source>
</reference>
<reference evidence="2 3" key="2">
    <citation type="journal article" date="2015" name="Antonie Van Leeuwenhoek">
        <title>Ecophysiological diversity of a novel member of the genus Alteromonas, and description of Alteromonas mediterranea sp. nov.</title>
        <authorList>
            <person name="Ivanova E.P."/>
            <person name="Lopez-Perez M."/>
            <person name="Zabalos M."/>
            <person name="Nguyen S.H."/>
            <person name="Webb H.K."/>
            <person name="Ryan J."/>
            <person name="Lagutin K."/>
            <person name="Vyssotski M."/>
            <person name="Crawford R.J."/>
            <person name="Rodriguez-Valera F."/>
        </authorList>
    </citation>
    <scope>NUCLEOTIDE SEQUENCE [LARGE SCALE GENOMIC DNA]</scope>
    <source>
        <strain evidence="3">DSM 17117 / CIP 110805 / LMG 28347 / Deep ecotype</strain>
    </source>
</reference>
<accession>F2GAL6</accession>
<keyword evidence="1" id="KW-0812">Transmembrane</keyword>
<organism evidence="2 3">
    <name type="scientific">Alteromonas mediterranea (strain DSM 17117 / CIP 110805 / LMG 28347 / Deep ecotype)</name>
    <dbReference type="NCBI Taxonomy" id="1774373"/>
    <lineage>
        <taxon>Bacteria</taxon>
        <taxon>Pseudomonadati</taxon>
        <taxon>Pseudomonadota</taxon>
        <taxon>Gammaproteobacteria</taxon>
        <taxon>Alteromonadales</taxon>
        <taxon>Alteromonadaceae</taxon>
        <taxon>Alteromonas/Salinimonas group</taxon>
        <taxon>Alteromonas</taxon>
    </lineage>
</organism>
<evidence type="ECO:0000313" key="2">
    <source>
        <dbReference type="EMBL" id="AEA98950.1"/>
    </source>
</evidence>
<dbReference type="AlphaFoldDB" id="F2GAL6"/>
<feature type="transmembrane region" description="Helical" evidence="1">
    <location>
        <begin position="6"/>
        <end position="29"/>
    </location>
</feature>
<dbReference type="HOGENOM" id="CLU_2875758_0_0_6"/>
<proteinExistence type="predicted"/>
<dbReference type="KEGG" id="amc:MADE_1014080"/>
<evidence type="ECO:0000256" key="1">
    <source>
        <dbReference type="SAM" id="Phobius"/>
    </source>
</evidence>